<dbReference type="EMBL" id="CP047224">
    <property type="protein sequence ID" value="QHD65326.1"/>
    <property type="molecule type" value="Genomic_DNA"/>
</dbReference>
<reference evidence="1 2" key="1">
    <citation type="journal article" date="2020" name="MBio">
        <title>Erratum for Teymournejad et al., 'Isolation and Molecular Analysis of a Novel Neorickettsia Species That Causes Potomac Horse Fever'.</title>
        <authorList>
            <person name="Teymournejad O."/>
            <person name="Lin M."/>
            <person name="Bekebrede H."/>
            <person name="Kamr A."/>
            <person name="Toribio R.E."/>
            <person name="Arroyo L.G."/>
            <person name="Baird J.D."/>
            <person name="Rikihisa Y."/>
        </authorList>
    </citation>
    <scope>NUCLEOTIDE SEQUENCE [LARGE SCALE GENOMIC DNA]</scope>
    <source>
        <strain evidence="1 2">Fin17</strain>
    </source>
</reference>
<evidence type="ECO:0000313" key="2">
    <source>
        <dbReference type="Proteomes" id="UP000464912"/>
    </source>
</evidence>
<dbReference type="AlphaFoldDB" id="A0A6P1GA60"/>
<reference evidence="1 2" key="2">
    <citation type="journal article" date="2020" name="MBio">
        <title>Isolation and Molecular Analysis of a Novel Neorickettsia Species That Causes Potomac Horse Fever.</title>
        <authorList>
            <person name="Teymournejad O."/>
            <person name="Lin M."/>
            <person name="Bekebrede H."/>
            <person name="Kamr A."/>
            <person name="Toribio R.E."/>
            <person name="Arroyo L.G."/>
            <person name="Baird J.D."/>
            <person name="Rikihisa Y."/>
        </authorList>
    </citation>
    <scope>NUCLEOTIDE SEQUENCE [LARGE SCALE GENOMIC DNA]</scope>
    <source>
        <strain evidence="1 2">Fin17</strain>
    </source>
</reference>
<organism evidence="1 2">
    <name type="scientific">Neorickettsia findlayensis</name>
    <dbReference type="NCBI Taxonomy" id="2686014"/>
    <lineage>
        <taxon>Bacteria</taxon>
        <taxon>Pseudomonadati</taxon>
        <taxon>Pseudomonadota</taxon>
        <taxon>Alphaproteobacteria</taxon>
        <taxon>Rickettsiales</taxon>
        <taxon>Anaplasmataceae</taxon>
        <taxon>Neorickettsia</taxon>
    </lineage>
</organism>
<sequence length="67" mass="7465">MIADIGSIGGYISFVVYKHVGKCSWAFHPVSSKRISSRVGNASAFYCNWRFSVVDSLDFALFNLKGR</sequence>
<dbReference type="Proteomes" id="UP000464912">
    <property type="component" value="Chromosome"/>
</dbReference>
<dbReference type="KEGG" id="nef:GP480_02615"/>
<keyword evidence="2" id="KW-1185">Reference proteome</keyword>
<dbReference type="RefSeq" id="WP_160095617.1">
    <property type="nucleotide sequence ID" value="NZ_CP047224.1"/>
</dbReference>
<gene>
    <name evidence="1" type="ORF">GP480_02615</name>
</gene>
<name>A0A6P1GA60_9RICK</name>
<protein>
    <submittedName>
        <fullName evidence="1">Uncharacterized protein</fullName>
    </submittedName>
</protein>
<evidence type="ECO:0000313" key="1">
    <source>
        <dbReference type="EMBL" id="QHD65326.1"/>
    </source>
</evidence>
<accession>A0A6P1GA60</accession>
<proteinExistence type="predicted"/>